<name>A0A9Q1FMZ3_SYNKA</name>
<reference evidence="1" key="1">
    <citation type="journal article" date="2023" name="Science">
        <title>Genome structures resolve the early diversification of teleost fishes.</title>
        <authorList>
            <person name="Parey E."/>
            <person name="Louis A."/>
            <person name="Montfort J."/>
            <person name="Bouchez O."/>
            <person name="Roques C."/>
            <person name="Iampietro C."/>
            <person name="Lluch J."/>
            <person name="Castinel A."/>
            <person name="Donnadieu C."/>
            <person name="Desvignes T."/>
            <person name="Floi Bucao C."/>
            <person name="Jouanno E."/>
            <person name="Wen M."/>
            <person name="Mejri S."/>
            <person name="Dirks R."/>
            <person name="Jansen H."/>
            <person name="Henkel C."/>
            <person name="Chen W.J."/>
            <person name="Zahm M."/>
            <person name="Cabau C."/>
            <person name="Klopp C."/>
            <person name="Thompson A.W."/>
            <person name="Robinson-Rechavi M."/>
            <person name="Braasch I."/>
            <person name="Lecointre G."/>
            <person name="Bobe J."/>
            <person name="Postlethwait J.H."/>
            <person name="Berthelot C."/>
            <person name="Roest Crollius H."/>
            <person name="Guiguen Y."/>
        </authorList>
    </citation>
    <scope>NUCLEOTIDE SEQUENCE</scope>
    <source>
        <strain evidence="1">WJC10195</strain>
    </source>
</reference>
<comment type="caution">
    <text evidence="1">The sequence shown here is derived from an EMBL/GenBank/DDBJ whole genome shotgun (WGS) entry which is preliminary data.</text>
</comment>
<sequence>MRVRFCPSVKNTSPWAKSTDGVTFVERGKAISSSRTRPHLKYPEGDRIPSCRPDYAPVGWQAASRVLQQCAPSAFRTSVPRSAPPE</sequence>
<dbReference type="Proteomes" id="UP001152622">
    <property type="component" value="Chromosome 4"/>
</dbReference>
<gene>
    <name evidence="1" type="ORF">SKAU_G00117970</name>
</gene>
<organism evidence="1 2">
    <name type="scientific">Synaphobranchus kaupii</name>
    <name type="common">Kaup's arrowtooth eel</name>
    <dbReference type="NCBI Taxonomy" id="118154"/>
    <lineage>
        <taxon>Eukaryota</taxon>
        <taxon>Metazoa</taxon>
        <taxon>Chordata</taxon>
        <taxon>Craniata</taxon>
        <taxon>Vertebrata</taxon>
        <taxon>Euteleostomi</taxon>
        <taxon>Actinopterygii</taxon>
        <taxon>Neopterygii</taxon>
        <taxon>Teleostei</taxon>
        <taxon>Anguilliformes</taxon>
        <taxon>Synaphobranchidae</taxon>
        <taxon>Synaphobranchus</taxon>
    </lineage>
</organism>
<dbReference type="AlphaFoldDB" id="A0A9Q1FMZ3"/>
<protein>
    <submittedName>
        <fullName evidence="1">Uncharacterized protein</fullName>
    </submittedName>
</protein>
<keyword evidence="2" id="KW-1185">Reference proteome</keyword>
<proteinExistence type="predicted"/>
<evidence type="ECO:0000313" key="1">
    <source>
        <dbReference type="EMBL" id="KAJ8362966.1"/>
    </source>
</evidence>
<dbReference type="EMBL" id="JAINUF010000004">
    <property type="protein sequence ID" value="KAJ8362966.1"/>
    <property type="molecule type" value="Genomic_DNA"/>
</dbReference>
<accession>A0A9Q1FMZ3</accession>
<evidence type="ECO:0000313" key="2">
    <source>
        <dbReference type="Proteomes" id="UP001152622"/>
    </source>
</evidence>